<proteinExistence type="predicted"/>
<reference evidence="4" key="1">
    <citation type="journal article" date="2019" name="Int. J. Syst. Evol. Microbiol.">
        <title>The Global Catalogue of Microorganisms (GCM) 10K type strain sequencing project: providing services to taxonomists for standard genome sequencing and annotation.</title>
        <authorList>
            <consortium name="The Broad Institute Genomics Platform"/>
            <consortium name="The Broad Institute Genome Sequencing Center for Infectious Disease"/>
            <person name="Wu L."/>
            <person name="Ma J."/>
        </authorList>
    </citation>
    <scope>NUCLEOTIDE SEQUENCE [LARGE SCALE GENOMIC DNA]</scope>
    <source>
        <strain evidence="4">CCUG 63369</strain>
    </source>
</reference>
<dbReference type="SUPFAM" id="SSF50475">
    <property type="entry name" value="FMN-binding split barrel"/>
    <property type="match status" value="1"/>
</dbReference>
<dbReference type="PANTHER" id="PTHR42815">
    <property type="entry name" value="FAD-BINDING, PUTATIVE (AFU_ORTHOLOGUE AFUA_6G07600)-RELATED"/>
    <property type="match status" value="1"/>
</dbReference>
<keyword evidence="4" id="KW-1185">Reference proteome</keyword>
<gene>
    <name evidence="3" type="ORF">ACFQZU_00485</name>
</gene>
<evidence type="ECO:0000259" key="2">
    <source>
        <dbReference type="Pfam" id="PF01243"/>
    </source>
</evidence>
<name>A0ABW3BAF1_9ACTN</name>
<dbReference type="Gene3D" id="2.30.110.10">
    <property type="entry name" value="Electron Transport, Fmn-binding Protein, Chain A"/>
    <property type="match status" value="1"/>
</dbReference>
<evidence type="ECO:0000313" key="4">
    <source>
        <dbReference type="Proteomes" id="UP001596956"/>
    </source>
</evidence>
<evidence type="ECO:0000313" key="3">
    <source>
        <dbReference type="EMBL" id="MFD0799798.1"/>
    </source>
</evidence>
<dbReference type="EMBL" id="JBHTHR010000004">
    <property type="protein sequence ID" value="MFD0799798.1"/>
    <property type="molecule type" value="Genomic_DNA"/>
</dbReference>
<feature type="coiled-coil region" evidence="1">
    <location>
        <begin position="178"/>
        <end position="205"/>
    </location>
</feature>
<comment type="caution">
    <text evidence="3">The sequence shown here is derived from an EMBL/GenBank/DDBJ whole genome shotgun (WGS) entry which is preliminary data.</text>
</comment>
<sequence length="211" mass="23776">MRRYAQLAFTESVRQVQEQEGSRKAMGRMAFGAEEPDPLGPHEAEFIGGRDGFYFATVGETGWPYIQFRGGPPGFVHVIDESTLAYADVRGNRQYISTGNLRANDRSSLFFMDYPTQTRLKVFGRSATHALSESPELADRVCGRRTDGRVERLVVVKVEAYSWNCAQHIPQRFTRADLEPVLREIEALRDDKAALESEVAALRRKLEESSG</sequence>
<evidence type="ECO:0000256" key="1">
    <source>
        <dbReference type="SAM" id="Coils"/>
    </source>
</evidence>
<dbReference type="Pfam" id="PF01243">
    <property type="entry name" value="PNPOx_N"/>
    <property type="match status" value="1"/>
</dbReference>
<dbReference type="InterPro" id="IPR012349">
    <property type="entry name" value="Split_barrel_FMN-bd"/>
</dbReference>
<feature type="domain" description="Pyridoxamine 5'-phosphate oxidase N-terminal" evidence="2">
    <location>
        <begin position="44"/>
        <end position="134"/>
    </location>
</feature>
<accession>A0ABW3BAF1</accession>
<organism evidence="3 4">
    <name type="scientific">Streptomonospora algeriensis</name>
    <dbReference type="NCBI Taxonomy" id="995084"/>
    <lineage>
        <taxon>Bacteria</taxon>
        <taxon>Bacillati</taxon>
        <taxon>Actinomycetota</taxon>
        <taxon>Actinomycetes</taxon>
        <taxon>Streptosporangiales</taxon>
        <taxon>Nocardiopsidaceae</taxon>
        <taxon>Streptomonospora</taxon>
    </lineage>
</organism>
<dbReference type="Proteomes" id="UP001596956">
    <property type="component" value="Unassembled WGS sequence"/>
</dbReference>
<keyword evidence="1" id="KW-0175">Coiled coil</keyword>
<dbReference type="InterPro" id="IPR011576">
    <property type="entry name" value="Pyridox_Oxase_N"/>
</dbReference>
<dbReference type="PANTHER" id="PTHR42815:SF2">
    <property type="entry name" value="FAD-BINDING, PUTATIVE (AFU_ORTHOLOGUE AFUA_6G07600)-RELATED"/>
    <property type="match status" value="1"/>
</dbReference>
<protein>
    <submittedName>
        <fullName evidence="3">Pyridoxamine 5'-phosphate oxidase family protein</fullName>
    </submittedName>
</protein>